<keyword evidence="8" id="KW-0472">Membrane</keyword>
<dbReference type="Pfam" id="PF10531">
    <property type="entry name" value="SLBB"/>
    <property type="match status" value="1"/>
</dbReference>
<keyword evidence="6 8" id="KW-0408">Iron</keyword>
<feature type="binding site" evidence="8">
    <location>
        <position position="365"/>
    </location>
    <ligand>
        <name>[4Fe-4S] cluster</name>
        <dbReference type="ChEBI" id="CHEBI:49883"/>
        <label>1</label>
    </ligand>
</feature>
<dbReference type="GO" id="GO:0022900">
    <property type="term" value="P:electron transport chain"/>
    <property type="evidence" value="ECO:0007669"/>
    <property type="project" value="UniProtKB-UniRule"/>
</dbReference>
<comment type="function">
    <text evidence="8">Part of a membrane-bound complex that couples electron transfer with translocation of ions across the membrane.</text>
</comment>
<dbReference type="PROSITE" id="PS00198">
    <property type="entry name" value="4FE4S_FER_1"/>
    <property type="match status" value="2"/>
</dbReference>
<keyword evidence="7 8" id="KW-0411">Iron-sulfur</keyword>
<comment type="similarity">
    <text evidence="8">Belongs to the 4Fe4S bacterial-type ferredoxin family. RnfC subfamily.</text>
</comment>
<accession>A0A2U3LLU2</accession>
<dbReference type="GO" id="GO:0046872">
    <property type="term" value="F:metal ion binding"/>
    <property type="evidence" value="ECO:0007669"/>
    <property type="project" value="UniProtKB-KW"/>
</dbReference>
<proteinExistence type="inferred from homology"/>
<dbReference type="SUPFAM" id="SSF46548">
    <property type="entry name" value="alpha-helical ferredoxin"/>
    <property type="match status" value="1"/>
</dbReference>
<dbReference type="Pfam" id="PF13375">
    <property type="entry name" value="RnfC_N"/>
    <property type="match status" value="1"/>
</dbReference>
<name>A0A2U3LLU2_9FIRM</name>
<feature type="binding site" evidence="8">
    <location>
        <position position="368"/>
    </location>
    <ligand>
        <name>[4Fe-4S] cluster</name>
        <dbReference type="ChEBI" id="CHEBI:49883"/>
        <label>1</label>
    </ligand>
</feature>
<dbReference type="InterPro" id="IPR026902">
    <property type="entry name" value="RnfC_N"/>
</dbReference>
<dbReference type="PROSITE" id="PS51379">
    <property type="entry name" value="4FE4S_FER_2"/>
    <property type="match status" value="1"/>
</dbReference>
<keyword evidence="3 8" id="KW-0479">Metal-binding</keyword>
<evidence type="ECO:0000313" key="11">
    <source>
        <dbReference type="Proteomes" id="UP000238916"/>
    </source>
</evidence>
<dbReference type="GO" id="GO:0051539">
    <property type="term" value="F:4 iron, 4 sulfur cluster binding"/>
    <property type="evidence" value="ECO:0007669"/>
    <property type="project" value="UniProtKB-KW"/>
</dbReference>
<keyword evidence="10" id="KW-0560">Oxidoreductase</keyword>
<keyword evidence="4 8" id="KW-0677">Repeat</keyword>
<feature type="binding site" evidence="8">
    <location>
        <position position="408"/>
    </location>
    <ligand>
        <name>[4Fe-4S] cluster</name>
        <dbReference type="ChEBI" id="CHEBI:49883"/>
        <label>2</label>
    </ligand>
</feature>
<dbReference type="NCBIfam" id="TIGR01945">
    <property type="entry name" value="rnfC"/>
    <property type="match status" value="1"/>
</dbReference>
<dbReference type="Gene3D" id="3.30.70.20">
    <property type="match status" value="1"/>
</dbReference>
<feature type="binding site" evidence="8">
    <location>
        <position position="371"/>
    </location>
    <ligand>
        <name>[4Fe-4S] cluster</name>
        <dbReference type="ChEBI" id="CHEBI:49883"/>
        <label>1</label>
    </ligand>
</feature>
<dbReference type="Pfam" id="PF01512">
    <property type="entry name" value="Complex1_51K"/>
    <property type="match status" value="1"/>
</dbReference>
<sequence length="439" mass="47111">MLSKIKWGIHPNTHKTLTEAKPIVCGTLPNLVILPVQQHLGVPCVPIVKKGDQVKKGQLIASSDAPVSSNVHASLSGKVVDISSKPHPYLGECLAITIESDGLDQWEEGVLAERNWQNLEPGAMVELIKKAGIVGLGGATFPTHIKLLPPKEAVLDTLILNGAECEPFLTADHRIMLEYSERLVTGILILKKILAVDQVIVGIEDNKMDAVRVLTKALSGTNVKVQAIPTKYPHGSEKMLIHTVLKRQVPCGQLPLSVGVVVQNVGTAVAICDAVQHGIPLIERVVTISGSAIVEPKNLRLRVGITFAEAIKQCGGLKFNPDKILSGGPFMGAAQYTTEVPVIKGINGILALSKKDLQQGITTNCIRCGRCVSACPMGLNPTMLSTLAEKGLFAEAKEDYHLLDCMECGTCGYVCPAKRTMVHYIRYAKQLSAAKGGKR</sequence>
<dbReference type="InterPro" id="IPR011538">
    <property type="entry name" value="Nuo51_FMN-bd"/>
</dbReference>
<evidence type="ECO:0000256" key="4">
    <source>
        <dbReference type="ARBA" id="ARBA00022737"/>
    </source>
</evidence>
<dbReference type="Gene3D" id="3.40.50.11540">
    <property type="entry name" value="NADH-ubiquinone oxidoreductase 51kDa subunit"/>
    <property type="match status" value="1"/>
</dbReference>
<keyword evidence="2 8" id="KW-0004">4Fe-4S</keyword>
<feature type="binding site" evidence="8">
    <location>
        <position position="405"/>
    </location>
    <ligand>
        <name>[4Fe-4S] cluster</name>
        <dbReference type="ChEBI" id="CHEBI:49883"/>
        <label>2</label>
    </ligand>
</feature>
<evidence type="ECO:0000256" key="1">
    <source>
        <dbReference type="ARBA" id="ARBA00022448"/>
    </source>
</evidence>
<dbReference type="EMBL" id="OMOF01000581">
    <property type="protein sequence ID" value="SPF52931.1"/>
    <property type="molecule type" value="Genomic_DNA"/>
</dbReference>
<dbReference type="EC" id="7.-.-.-" evidence="8"/>
<evidence type="ECO:0000256" key="2">
    <source>
        <dbReference type="ARBA" id="ARBA00022485"/>
    </source>
</evidence>
<dbReference type="InterPro" id="IPR019554">
    <property type="entry name" value="Soluble_ligand-bd"/>
</dbReference>
<dbReference type="PANTHER" id="PTHR43034">
    <property type="entry name" value="ION-TRANSLOCATING OXIDOREDUCTASE COMPLEX SUBUNIT C"/>
    <property type="match status" value="1"/>
</dbReference>
<evidence type="ECO:0000256" key="7">
    <source>
        <dbReference type="ARBA" id="ARBA00023014"/>
    </source>
</evidence>
<reference evidence="11" key="1">
    <citation type="submission" date="2018-02" db="EMBL/GenBank/DDBJ databases">
        <authorList>
            <person name="Hausmann B."/>
        </authorList>
    </citation>
    <scope>NUCLEOTIDE SEQUENCE [LARGE SCALE GENOMIC DNA]</scope>
    <source>
        <strain evidence="11">Peat soil MAG SbF1</strain>
    </source>
</reference>
<dbReference type="NCBIfam" id="NF003454">
    <property type="entry name" value="PRK05035.1"/>
    <property type="match status" value="1"/>
</dbReference>
<dbReference type="GO" id="GO:0005886">
    <property type="term" value="C:plasma membrane"/>
    <property type="evidence" value="ECO:0007669"/>
    <property type="project" value="UniProtKB-SubCell"/>
</dbReference>
<dbReference type="InterPro" id="IPR017896">
    <property type="entry name" value="4Fe4S_Fe-S-bd"/>
</dbReference>
<keyword evidence="8" id="KW-1003">Cell membrane</keyword>
<evidence type="ECO:0000256" key="3">
    <source>
        <dbReference type="ARBA" id="ARBA00022723"/>
    </source>
</evidence>
<comment type="cofactor">
    <cofactor evidence="8">
        <name>[4Fe-4S] cluster</name>
        <dbReference type="ChEBI" id="CHEBI:49883"/>
    </cofactor>
    <text evidence="8">Binds 2 [4Fe-4S] clusters per subunit.</text>
</comment>
<evidence type="ECO:0000259" key="9">
    <source>
        <dbReference type="PROSITE" id="PS51379"/>
    </source>
</evidence>
<dbReference type="GO" id="GO:0016491">
    <property type="term" value="F:oxidoreductase activity"/>
    <property type="evidence" value="ECO:0007669"/>
    <property type="project" value="UniProtKB-KW"/>
</dbReference>
<feature type="binding site" evidence="8">
    <location>
        <position position="415"/>
    </location>
    <ligand>
        <name>[4Fe-4S] cluster</name>
        <dbReference type="ChEBI" id="CHEBI:49883"/>
        <label>1</label>
    </ligand>
</feature>
<comment type="subunit">
    <text evidence="8">The complex is composed of six subunits: RnfA, RnfB, RnfC, RnfD, RnfE and RnfG.</text>
</comment>
<comment type="subcellular location">
    <subcellularLocation>
        <location evidence="8">Cell membrane</location>
        <topology evidence="8">Peripheral membrane protein</topology>
    </subcellularLocation>
</comment>
<keyword evidence="1 8" id="KW-0813">Transport</keyword>
<dbReference type="Proteomes" id="UP000238916">
    <property type="component" value="Unassembled WGS sequence"/>
</dbReference>
<dbReference type="HAMAP" id="MF_00461">
    <property type="entry name" value="RsxC_RnfC"/>
    <property type="match status" value="1"/>
</dbReference>
<organism evidence="10 11">
    <name type="scientific">Candidatus Desulfosporosinus infrequens</name>
    <dbReference type="NCBI Taxonomy" id="2043169"/>
    <lineage>
        <taxon>Bacteria</taxon>
        <taxon>Bacillati</taxon>
        <taxon>Bacillota</taxon>
        <taxon>Clostridia</taxon>
        <taxon>Eubacteriales</taxon>
        <taxon>Desulfitobacteriaceae</taxon>
        <taxon>Desulfosporosinus</taxon>
    </lineage>
</organism>
<evidence type="ECO:0000256" key="8">
    <source>
        <dbReference type="HAMAP-Rule" id="MF_00461"/>
    </source>
</evidence>
<dbReference type="GO" id="GO:0009055">
    <property type="term" value="F:electron transfer activity"/>
    <property type="evidence" value="ECO:0007669"/>
    <property type="project" value="InterPro"/>
</dbReference>
<dbReference type="AlphaFoldDB" id="A0A2U3LLU2"/>
<dbReference type="PANTHER" id="PTHR43034:SF2">
    <property type="entry name" value="ION-TRANSLOCATING OXIDOREDUCTASE COMPLEX SUBUNIT C"/>
    <property type="match status" value="1"/>
</dbReference>
<evidence type="ECO:0000256" key="5">
    <source>
        <dbReference type="ARBA" id="ARBA00022982"/>
    </source>
</evidence>
<evidence type="ECO:0000313" key="10">
    <source>
        <dbReference type="EMBL" id="SPF52931.1"/>
    </source>
</evidence>
<keyword evidence="5 8" id="KW-0249">Electron transport</keyword>
<feature type="binding site" evidence="8">
    <location>
        <position position="375"/>
    </location>
    <ligand>
        <name>[4Fe-4S] cluster</name>
        <dbReference type="ChEBI" id="CHEBI:49883"/>
        <label>2</label>
    </ligand>
</feature>
<dbReference type="OrthoDB" id="9767754at2"/>
<dbReference type="InterPro" id="IPR010208">
    <property type="entry name" value="Ion_transpt_RnfC/RsxC"/>
</dbReference>
<gene>
    <name evidence="8 10" type="primary">rnfC</name>
    <name evidence="10" type="ORF">SBF1_6210002</name>
</gene>
<keyword evidence="8" id="KW-1278">Translocase</keyword>
<evidence type="ECO:0000256" key="6">
    <source>
        <dbReference type="ARBA" id="ARBA00023004"/>
    </source>
</evidence>
<dbReference type="SUPFAM" id="SSF142019">
    <property type="entry name" value="Nqo1 FMN-binding domain-like"/>
    <property type="match status" value="1"/>
</dbReference>
<feature type="domain" description="4Fe-4S ferredoxin-type" evidence="9">
    <location>
        <begin position="355"/>
        <end position="386"/>
    </location>
</feature>
<feature type="binding site" evidence="8">
    <location>
        <position position="411"/>
    </location>
    <ligand>
        <name>[4Fe-4S] cluster</name>
        <dbReference type="ChEBI" id="CHEBI:49883"/>
        <label>2</label>
    </ligand>
</feature>
<dbReference type="InterPro" id="IPR017900">
    <property type="entry name" value="4Fe4S_Fe_S_CS"/>
</dbReference>
<dbReference type="Pfam" id="PF13237">
    <property type="entry name" value="Fer4_10"/>
    <property type="match status" value="1"/>
</dbReference>
<protein>
    <recommendedName>
        <fullName evidence="8">Ion-translocating oxidoreductase complex subunit C</fullName>
        <ecNumber evidence="8">7.-.-.-</ecNumber>
    </recommendedName>
    <alternativeName>
        <fullName evidence="8">Rnf electron transport complex subunit C</fullName>
    </alternativeName>
</protein>
<dbReference type="InterPro" id="IPR037225">
    <property type="entry name" value="Nuo51_FMN-bd_sf"/>
</dbReference>